<dbReference type="AlphaFoldDB" id="A0A6G3T3P5"/>
<evidence type="ECO:0000313" key="4">
    <source>
        <dbReference type="EMBL" id="NEB89906.1"/>
    </source>
</evidence>
<dbReference type="InterPro" id="IPR036465">
    <property type="entry name" value="vWFA_dom_sf"/>
</dbReference>
<comment type="caution">
    <text evidence="4">The sequence shown here is derived from an EMBL/GenBank/DDBJ whole genome shotgun (WGS) entry which is preliminary data.</text>
</comment>
<dbReference type="Pfam" id="PF13531">
    <property type="entry name" value="SBP_bac_11"/>
    <property type="match status" value="1"/>
</dbReference>
<proteinExistence type="predicted"/>
<reference evidence="4" key="1">
    <citation type="submission" date="2020-01" db="EMBL/GenBank/DDBJ databases">
        <title>Insect and environment-associated Actinomycetes.</title>
        <authorList>
            <person name="Currrie C."/>
            <person name="Chevrette M."/>
            <person name="Carlson C."/>
            <person name="Stubbendieck R."/>
            <person name="Wendt-Pienkowski E."/>
        </authorList>
    </citation>
    <scope>NUCLEOTIDE SEQUENCE</scope>
    <source>
        <strain evidence="4">SID505</strain>
    </source>
</reference>
<feature type="region of interest" description="Disordered" evidence="1">
    <location>
        <begin position="307"/>
        <end position="326"/>
    </location>
</feature>
<dbReference type="SMART" id="SM00327">
    <property type="entry name" value="VWA"/>
    <property type="match status" value="1"/>
</dbReference>
<organism evidence="4">
    <name type="scientific">Streptomyces anulatus</name>
    <name type="common">Streptomyces chrysomallus</name>
    <dbReference type="NCBI Taxonomy" id="1892"/>
    <lineage>
        <taxon>Bacteria</taxon>
        <taxon>Bacillati</taxon>
        <taxon>Actinomycetota</taxon>
        <taxon>Actinomycetes</taxon>
        <taxon>Kitasatosporales</taxon>
        <taxon>Streptomycetaceae</taxon>
        <taxon>Streptomyces</taxon>
    </lineage>
</organism>
<protein>
    <submittedName>
        <fullName evidence="4">VWA domain-containing protein</fullName>
    </submittedName>
</protein>
<accession>A0A6G3T3P5</accession>
<dbReference type="Gene3D" id="3.40.190.10">
    <property type="entry name" value="Periplasmic binding protein-like II"/>
    <property type="match status" value="1"/>
</dbReference>
<feature type="domain" description="VWFA" evidence="3">
    <location>
        <begin position="347"/>
        <end position="525"/>
    </location>
</feature>
<sequence>MARRALLPLLAAALLVPLAACTTDRGAGRDTGRGDDGRPRTGTVRVLASSELSDMEPLLEKAREATGITVRPTWAGTLDAVERLASGKADGAFDAVWLSSNDYLRLDPEAARRIASETPLMASPVALGVRPATVRRLGWDAESVSWAQVHRAVAAGDLTYGMTDPSRSNSGFAALISVASGLSGAQAALTDADVREAGPKLKEFFAGQRLTSGSSGWLASAYARRSTVDALINYESVLLSLNRDTGAGLTVIRPRDGVVTADYPLSALTGATPDARDAVRALAEHFRSTGVQREITARTLRRPVVAAARPADPLSPEQRRELPFPGTRSVADGLLSSYEHRLRRPSRTVYVLDTSGSMKGGRLARLKAALNGLTGDFREREQVTLLPFGSTVKQVRTHTVDPADPKAGPAAIRADAAALTAEGDTAIYSSLAAAYDHLGPDTESAFTSIVLMTDGENTAGRSAAEFAAFYRALPAARQTTPVFPIVFGDSDRSELESIAALTGGRLFDGTKEKGPGSLDGAFEEIRGYQ</sequence>
<evidence type="ECO:0000259" key="3">
    <source>
        <dbReference type="PROSITE" id="PS50234"/>
    </source>
</evidence>
<name>A0A6G3T3P5_STRAQ</name>
<dbReference type="PROSITE" id="PS50234">
    <property type="entry name" value="VWFA"/>
    <property type="match status" value="1"/>
</dbReference>
<dbReference type="Gene3D" id="3.40.50.410">
    <property type="entry name" value="von Willebrand factor, type A domain"/>
    <property type="match status" value="1"/>
</dbReference>
<dbReference type="SUPFAM" id="SSF53300">
    <property type="entry name" value="vWA-like"/>
    <property type="match status" value="1"/>
</dbReference>
<keyword evidence="2" id="KW-0732">Signal</keyword>
<dbReference type="Pfam" id="PF13519">
    <property type="entry name" value="VWA_2"/>
    <property type="match status" value="1"/>
</dbReference>
<dbReference type="CDD" id="cd00198">
    <property type="entry name" value="vWFA"/>
    <property type="match status" value="1"/>
</dbReference>
<feature type="signal peptide" evidence="2">
    <location>
        <begin position="1"/>
        <end position="19"/>
    </location>
</feature>
<evidence type="ECO:0000256" key="1">
    <source>
        <dbReference type="SAM" id="MobiDB-lite"/>
    </source>
</evidence>
<dbReference type="InterPro" id="IPR002035">
    <property type="entry name" value="VWF_A"/>
</dbReference>
<evidence type="ECO:0000256" key="2">
    <source>
        <dbReference type="SAM" id="SignalP"/>
    </source>
</evidence>
<dbReference type="EMBL" id="JAAGMK010001062">
    <property type="protein sequence ID" value="NEB89906.1"/>
    <property type="molecule type" value="Genomic_DNA"/>
</dbReference>
<gene>
    <name evidence="4" type="ORF">G3I43_38020</name>
</gene>
<feature type="chain" id="PRO_5038513352" evidence="2">
    <location>
        <begin position="20"/>
        <end position="529"/>
    </location>
</feature>
<dbReference type="SUPFAM" id="SSF53850">
    <property type="entry name" value="Periplasmic binding protein-like II"/>
    <property type="match status" value="1"/>
</dbReference>